<evidence type="ECO:0000313" key="3">
    <source>
        <dbReference type="Proteomes" id="UP000006798"/>
    </source>
</evidence>
<organism evidence="2 3">
    <name type="scientific">Cupriavidus necator (strain ATCC 43291 / DSM 13513 / CCUG 52238 / LMG 8453 / N-1)</name>
    <name type="common">Ralstonia eutropha</name>
    <dbReference type="NCBI Taxonomy" id="1042878"/>
    <lineage>
        <taxon>Bacteria</taxon>
        <taxon>Pseudomonadati</taxon>
        <taxon>Pseudomonadota</taxon>
        <taxon>Betaproteobacteria</taxon>
        <taxon>Burkholderiales</taxon>
        <taxon>Burkholderiaceae</taxon>
        <taxon>Cupriavidus</taxon>
    </lineage>
</organism>
<dbReference type="AlphaFoldDB" id="G0F133"/>
<gene>
    <name evidence="2" type="ordered locus">CNE_1c23390</name>
</gene>
<sequence length="49" mass="5432">MSAELVRFLEDISIRALLSVAPMCVMLLIMVSPERRVTPARPRASGPFC</sequence>
<dbReference type="RefSeq" id="WP_013957272.1">
    <property type="nucleotide sequence ID" value="NC_015726.1"/>
</dbReference>
<evidence type="ECO:0000313" key="2">
    <source>
        <dbReference type="EMBL" id="AEI77664.1"/>
    </source>
</evidence>
<dbReference type="HOGENOM" id="CLU_3134708_0_0_4"/>
<accession>G0F133</accession>
<dbReference type="GeneID" id="92902286"/>
<keyword evidence="1" id="KW-0812">Transmembrane</keyword>
<keyword evidence="1" id="KW-0472">Membrane</keyword>
<name>G0F133_CUPNN</name>
<dbReference type="KEGG" id="cnc:CNE_1c23390"/>
<proteinExistence type="predicted"/>
<reference evidence="2 3" key="1">
    <citation type="journal article" date="2011" name="J. Bacteriol.">
        <title>Complete genome sequence of the type strain Cupriavidus necator N-1.</title>
        <authorList>
            <person name="Poehlein A."/>
            <person name="Kusian B."/>
            <person name="Friedrich B."/>
            <person name="Daniel R."/>
            <person name="Bowien B."/>
        </authorList>
    </citation>
    <scope>NUCLEOTIDE SEQUENCE [LARGE SCALE GENOMIC DNA]</scope>
    <source>
        <strain evidence="3">ATCC 43291 / DSM 13513 / CCUG 52238 / LMG 8453 / N-1</strain>
    </source>
</reference>
<keyword evidence="1" id="KW-1133">Transmembrane helix</keyword>
<dbReference type="EMBL" id="CP002877">
    <property type="protein sequence ID" value="AEI77664.1"/>
    <property type="molecule type" value="Genomic_DNA"/>
</dbReference>
<evidence type="ECO:0000256" key="1">
    <source>
        <dbReference type="SAM" id="Phobius"/>
    </source>
</evidence>
<protein>
    <submittedName>
        <fullName evidence="2">Uncharacterized protein</fullName>
    </submittedName>
</protein>
<dbReference type="Proteomes" id="UP000006798">
    <property type="component" value="Chromosome 1"/>
</dbReference>
<feature type="transmembrane region" description="Helical" evidence="1">
    <location>
        <begin position="12"/>
        <end position="31"/>
    </location>
</feature>